<dbReference type="SUPFAM" id="SSF52172">
    <property type="entry name" value="CheY-like"/>
    <property type="match status" value="1"/>
</dbReference>
<name>Q2RWJ9_RHORT</name>
<dbReference type="InterPro" id="IPR001789">
    <property type="entry name" value="Sig_transdc_resp-reg_receiver"/>
</dbReference>
<dbReference type="AlphaFoldDB" id="Q2RWJ9"/>
<dbReference type="InterPro" id="IPR011006">
    <property type="entry name" value="CheY-like_superfamily"/>
</dbReference>
<evidence type="ECO:0000256" key="1">
    <source>
        <dbReference type="PROSITE-ProRule" id="PRU00169"/>
    </source>
</evidence>
<dbReference type="PhylomeDB" id="Q2RWJ9"/>
<dbReference type="PANTHER" id="PTHR45228">
    <property type="entry name" value="CYCLIC DI-GMP PHOSPHODIESTERASE TM_0186-RELATED"/>
    <property type="match status" value="1"/>
</dbReference>
<dbReference type="EnsemblBacteria" id="ABC21496">
    <property type="protein sequence ID" value="ABC21496"/>
    <property type="gene ID" value="Rru_A0692"/>
</dbReference>
<dbReference type="Gene3D" id="3.40.50.2300">
    <property type="match status" value="1"/>
</dbReference>
<protein>
    <submittedName>
        <fullName evidence="3">Response regulator receiver domain protein (CheY)</fullName>
    </submittedName>
</protein>
<dbReference type="GO" id="GO:0000160">
    <property type="term" value="P:phosphorelay signal transduction system"/>
    <property type="evidence" value="ECO:0007669"/>
    <property type="project" value="InterPro"/>
</dbReference>
<dbReference type="EMBL" id="CP000230">
    <property type="protein sequence ID" value="ABC21496.1"/>
    <property type="molecule type" value="Genomic_DNA"/>
</dbReference>
<organism evidence="3 4">
    <name type="scientific">Rhodospirillum rubrum (strain ATCC 11170 / ATH 1.1.1 / DSM 467 / LMG 4362 / NCIMB 8255 / S1)</name>
    <dbReference type="NCBI Taxonomy" id="269796"/>
    <lineage>
        <taxon>Bacteria</taxon>
        <taxon>Pseudomonadati</taxon>
        <taxon>Pseudomonadota</taxon>
        <taxon>Alphaproteobacteria</taxon>
        <taxon>Rhodospirillales</taxon>
        <taxon>Rhodospirillaceae</taxon>
        <taxon>Rhodospirillum</taxon>
    </lineage>
</organism>
<reference evidence="3 4" key="1">
    <citation type="journal article" date="2011" name="Stand. Genomic Sci.">
        <title>Complete genome sequence of Rhodospirillum rubrum type strain (S1).</title>
        <authorList>
            <person name="Munk A.C."/>
            <person name="Copeland A."/>
            <person name="Lucas S."/>
            <person name="Lapidus A."/>
            <person name="Del Rio T.G."/>
            <person name="Barry K."/>
            <person name="Detter J.C."/>
            <person name="Hammon N."/>
            <person name="Israni S."/>
            <person name="Pitluck S."/>
            <person name="Brettin T."/>
            <person name="Bruce D."/>
            <person name="Han C."/>
            <person name="Tapia R."/>
            <person name="Gilna P."/>
            <person name="Schmutz J."/>
            <person name="Larimer F."/>
            <person name="Land M."/>
            <person name="Kyrpides N.C."/>
            <person name="Mavromatis K."/>
            <person name="Richardson P."/>
            <person name="Rohde M."/>
            <person name="Goker M."/>
            <person name="Klenk H.P."/>
            <person name="Zhang Y."/>
            <person name="Roberts G.P."/>
            <person name="Reslewic S."/>
            <person name="Schwartz D.C."/>
        </authorList>
    </citation>
    <scope>NUCLEOTIDE SEQUENCE [LARGE SCALE GENOMIC DNA]</scope>
    <source>
        <strain evidence="4">ATCC 11170 / ATH 1.1.1 / DSM 467 / LMG 4362 / NCIMB 8255 / S1</strain>
    </source>
</reference>
<accession>Q2RWJ9</accession>
<evidence type="ECO:0000259" key="2">
    <source>
        <dbReference type="PROSITE" id="PS50110"/>
    </source>
</evidence>
<dbReference type="RefSeq" id="WP_011388450.1">
    <property type="nucleotide sequence ID" value="NC_007643.1"/>
</dbReference>
<dbReference type="STRING" id="269796.Rru_A0692"/>
<dbReference type="CDD" id="cd17569">
    <property type="entry name" value="REC_HupR-like"/>
    <property type="match status" value="1"/>
</dbReference>
<dbReference type="PATRIC" id="fig|269796.9.peg.745"/>
<dbReference type="Proteomes" id="UP000001929">
    <property type="component" value="Chromosome"/>
</dbReference>
<keyword evidence="4" id="KW-1185">Reference proteome</keyword>
<dbReference type="Gene3D" id="1.10.3210.10">
    <property type="entry name" value="Hypothetical protein af1432"/>
    <property type="match status" value="1"/>
</dbReference>
<dbReference type="PANTHER" id="PTHR45228:SF8">
    <property type="entry name" value="TWO-COMPONENT RESPONSE REGULATOR-RELATED"/>
    <property type="match status" value="1"/>
</dbReference>
<dbReference type="Pfam" id="PF00072">
    <property type="entry name" value="Response_reg"/>
    <property type="match status" value="1"/>
</dbReference>
<feature type="domain" description="Response regulatory" evidence="2">
    <location>
        <begin position="4"/>
        <end position="119"/>
    </location>
</feature>
<dbReference type="KEGG" id="rru:Rru_A0692"/>
<dbReference type="SMART" id="SM00448">
    <property type="entry name" value="REC"/>
    <property type="match status" value="1"/>
</dbReference>
<evidence type="ECO:0000313" key="3">
    <source>
        <dbReference type="EMBL" id="ABC21496.1"/>
    </source>
</evidence>
<gene>
    <name evidence="3" type="ordered locus">Rru_A0692</name>
</gene>
<keyword evidence="1" id="KW-0597">Phosphoprotein</keyword>
<dbReference type="InterPro" id="IPR052020">
    <property type="entry name" value="Cyclic_di-GMP/3'3'-cGAMP_PDE"/>
</dbReference>
<dbReference type="PROSITE" id="PS50110">
    <property type="entry name" value="RESPONSE_REGULATORY"/>
    <property type="match status" value="1"/>
</dbReference>
<sequence length="390" mass="42478">MSDTVLIIDDDANLLSAMKRQLRGRFAVTTAQSGEEALGLLGAGEAPAVVLCDMRMGGMNGVETLRKVRDLAPDTVRMMLTGNADTQTAIDAINEGNIFRFFSKPCTPQVLEAGLEAAVAQYRLVTAERDLLEKTLSGSIRVLMDMLALTYPRGYARAARLRGWVRKMTRDNNMPHRWQLDIASMLAPLGLVALPEAVLAKLHRREPLSDEERAMVERSPEAARNVINHIPRLQGVAEIVYLQNRGFDGSGFPPEGPSGVDIPFDSRLLRILNDLGDVVGDSVPLAGHFAELEANARWYDGALLRKVRLCLEAPAGKGIKPAFRKLSTDTLIAGMVVSDDVVGEGGRLLLAALTPVSEAHIERLRNLARLRVIADAIPIIVDERGQPKVG</sequence>
<feature type="modified residue" description="4-aspartylphosphate" evidence="1">
    <location>
        <position position="53"/>
    </location>
</feature>
<dbReference type="eggNOG" id="COG3437">
    <property type="taxonomic scope" value="Bacteria"/>
</dbReference>
<proteinExistence type="predicted"/>
<dbReference type="HOGENOM" id="CLU_000445_92_10_5"/>
<dbReference type="Pfam" id="PF13487">
    <property type="entry name" value="HD_5"/>
    <property type="match status" value="1"/>
</dbReference>
<evidence type="ECO:0000313" key="4">
    <source>
        <dbReference type="Proteomes" id="UP000001929"/>
    </source>
</evidence>